<dbReference type="Proteomes" id="UP000694892">
    <property type="component" value="Chromosome 3L"/>
</dbReference>
<evidence type="ECO:0000313" key="2">
    <source>
        <dbReference type="Proteomes" id="UP000694892"/>
    </source>
</evidence>
<accession>A0A974DCX6</accession>
<protein>
    <submittedName>
        <fullName evidence="1">Uncharacterized protein</fullName>
    </submittedName>
</protein>
<gene>
    <name evidence="1" type="ORF">XELAEV_18017728mg</name>
</gene>
<dbReference type="EMBL" id="CM004470">
    <property type="protein sequence ID" value="OCT89110.1"/>
    <property type="molecule type" value="Genomic_DNA"/>
</dbReference>
<reference evidence="2" key="1">
    <citation type="journal article" date="2016" name="Nature">
        <title>Genome evolution in the allotetraploid frog Xenopus laevis.</title>
        <authorList>
            <person name="Session A.M."/>
            <person name="Uno Y."/>
            <person name="Kwon T."/>
            <person name="Chapman J.A."/>
            <person name="Toyoda A."/>
            <person name="Takahashi S."/>
            <person name="Fukui A."/>
            <person name="Hikosaka A."/>
            <person name="Suzuki A."/>
            <person name="Kondo M."/>
            <person name="van Heeringen S.J."/>
            <person name="Quigley I."/>
            <person name="Heinz S."/>
            <person name="Ogino H."/>
            <person name="Ochi H."/>
            <person name="Hellsten U."/>
            <person name="Lyons J.B."/>
            <person name="Simakov O."/>
            <person name="Putnam N."/>
            <person name="Stites J."/>
            <person name="Kuroki Y."/>
            <person name="Tanaka T."/>
            <person name="Michiue T."/>
            <person name="Watanabe M."/>
            <person name="Bogdanovic O."/>
            <person name="Lister R."/>
            <person name="Georgiou G."/>
            <person name="Paranjpe S.S."/>
            <person name="van Kruijsbergen I."/>
            <person name="Shu S."/>
            <person name="Carlson J."/>
            <person name="Kinoshita T."/>
            <person name="Ohta Y."/>
            <person name="Mawaribuchi S."/>
            <person name="Jenkins J."/>
            <person name="Grimwood J."/>
            <person name="Schmutz J."/>
            <person name="Mitros T."/>
            <person name="Mozaffari S.V."/>
            <person name="Suzuki Y."/>
            <person name="Haramoto Y."/>
            <person name="Yamamoto T.S."/>
            <person name="Takagi C."/>
            <person name="Heald R."/>
            <person name="Miller K."/>
            <person name="Haudenschild C."/>
            <person name="Kitzman J."/>
            <person name="Nakayama T."/>
            <person name="Izutsu Y."/>
            <person name="Robert J."/>
            <person name="Fortriede J."/>
            <person name="Burns K."/>
            <person name="Lotay V."/>
            <person name="Karimi K."/>
            <person name="Yasuoka Y."/>
            <person name="Dichmann D.S."/>
            <person name="Flajnik M.F."/>
            <person name="Houston D.W."/>
            <person name="Shendure J."/>
            <person name="DuPasquier L."/>
            <person name="Vize P.D."/>
            <person name="Zorn A.M."/>
            <person name="Ito M."/>
            <person name="Marcotte E.M."/>
            <person name="Wallingford J.B."/>
            <person name="Ito Y."/>
            <person name="Asashima M."/>
            <person name="Ueno N."/>
            <person name="Matsuda Y."/>
            <person name="Veenstra G.J."/>
            <person name="Fujiyama A."/>
            <person name="Harland R.M."/>
            <person name="Taira M."/>
            <person name="Rokhsar D.S."/>
        </authorList>
    </citation>
    <scope>NUCLEOTIDE SEQUENCE [LARGE SCALE GENOMIC DNA]</scope>
    <source>
        <strain evidence="2">J</strain>
    </source>
</reference>
<evidence type="ECO:0000313" key="1">
    <source>
        <dbReference type="EMBL" id="OCT89110.1"/>
    </source>
</evidence>
<name>A0A974DCX6_XENLA</name>
<dbReference type="AlphaFoldDB" id="A0A974DCX6"/>
<sequence length="97" mass="10782">MCVCEICRLKSDSFLVDSGHCLSIATNGGHRSSFKISLAITYSVSKQKNNVLMYPHSSTLGHQHISAMMPNCIIYDHLAHRRIDCEEPENWSQSGGS</sequence>
<proteinExistence type="predicted"/>
<organism evidence="1 2">
    <name type="scientific">Xenopus laevis</name>
    <name type="common">African clawed frog</name>
    <dbReference type="NCBI Taxonomy" id="8355"/>
    <lineage>
        <taxon>Eukaryota</taxon>
        <taxon>Metazoa</taxon>
        <taxon>Chordata</taxon>
        <taxon>Craniata</taxon>
        <taxon>Vertebrata</taxon>
        <taxon>Euteleostomi</taxon>
        <taxon>Amphibia</taxon>
        <taxon>Batrachia</taxon>
        <taxon>Anura</taxon>
        <taxon>Pipoidea</taxon>
        <taxon>Pipidae</taxon>
        <taxon>Xenopodinae</taxon>
        <taxon>Xenopus</taxon>
        <taxon>Xenopus</taxon>
    </lineage>
</organism>